<reference evidence="1 2" key="1">
    <citation type="submission" date="2016-03" db="EMBL/GenBank/DDBJ databases">
        <title>Draft genome sequence of Paenibacillus glacialis DSM 22343.</title>
        <authorList>
            <person name="Shin S.-K."/>
            <person name="Yi H."/>
        </authorList>
    </citation>
    <scope>NUCLEOTIDE SEQUENCE [LARGE SCALE GENOMIC DNA]</scope>
    <source>
        <strain evidence="1 2">DSM 22343</strain>
    </source>
</reference>
<evidence type="ECO:0000313" key="2">
    <source>
        <dbReference type="Proteomes" id="UP000076967"/>
    </source>
</evidence>
<dbReference type="AlphaFoldDB" id="A0A168KR14"/>
<dbReference type="STRING" id="494026.PGLA_11765"/>
<proteinExistence type="predicted"/>
<keyword evidence="2" id="KW-1185">Reference proteome</keyword>
<organism evidence="1 2">
    <name type="scientific">Paenibacillus glacialis</name>
    <dbReference type="NCBI Taxonomy" id="494026"/>
    <lineage>
        <taxon>Bacteria</taxon>
        <taxon>Bacillati</taxon>
        <taxon>Bacillota</taxon>
        <taxon>Bacilli</taxon>
        <taxon>Bacillales</taxon>
        <taxon>Paenibacillaceae</taxon>
        <taxon>Paenibacillus</taxon>
    </lineage>
</organism>
<accession>A0A168KR14</accession>
<evidence type="ECO:0000313" key="1">
    <source>
        <dbReference type="EMBL" id="OAB42351.1"/>
    </source>
</evidence>
<sequence length="123" mass="14494">MLVVEVVPIKYLSLHNKLNILRFFQLINKNMLCHARGQACSGALQFLIIEPRLHRLLLVRLRNNCLEYQRHLLASIQSFQLLHSQVDYTQFWSLLHVISNREITQVFSLHKKAQALSKMYPIE</sequence>
<dbReference type="Proteomes" id="UP000076967">
    <property type="component" value="Unassembled WGS sequence"/>
</dbReference>
<dbReference type="EMBL" id="LVJH01000021">
    <property type="protein sequence ID" value="OAB42351.1"/>
    <property type="molecule type" value="Genomic_DNA"/>
</dbReference>
<comment type="caution">
    <text evidence="1">The sequence shown here is derived from an EMBL/GenBank/DDBJ whole genome shotgun (WGS) entry which is preliminary data.</text>
</comment>
<protein>
    <submittedName>
        <fullName evidence="1">Uncharacterized protein</fullName>
    </submittedName>
</protein>
<name>A0A168KR14_9BACL</name>
<gene>
    <name evidence="1" type="ORF">PGLA_11765</name>
</gene>